<accession>A0A3S1D849</accession>
<dbReference type="EMBL" id="RZNX01000005">
    <property type="protein sequence ID" value="RUT29880.1"/>
    <property type="molecule type" value="Genomic_DNA"/>
</dbReference>
<evidence type="ECO:0000259" key="2">
    <source>
        <dbReference type="Pfam" id="PF01261"/>
    </source>
</evidence>
<dbReference type="PANTHER" id="PTHR12110">
    <property type="entry name" value="HYDROXYPYRUVATE ISOMERASE"/>
    <property type="match status" value="1"/>
</dbReference>
<evidence type="ECO:0000313" key="3">
    <source>
        <dbReference type="EMBL" id="RUT29880.1"/>
    </source>
</evidence>
<dbReference type="SUPFAM" id="SSF51658">
    <property type="entry name" value="Xylose isomerase-like"/>
    <property type="match status" value="1"/>
</dbReference>
<comment type="caution">
    <text evidence="3">The sequence shown here is derived from an EMBL/GenBank/DDBJ whole genome shotgun (WGS) entry which is preliminary data.</text>
</comment>
<dbReference type="Proteomes" id="UP000272464">
    <property type="component" value="Unassembled WGS sequence"/>
</dbReference>
<gene>
    <name evidence="3" type="ORF">EJP77_13770</name>
</gene>
<dbReference type="PANTHER" id="PTHR12110:SF41">
    <property type="entry name" value="INOSOSE DEHYDRATASE"/>
    <property type="match status" value="1"/>
</dbReference>
<dbReference type="Gene3D" id="3.20.20.150">
    <property type="entry name" value="Divalent-metal-dependent TIM barrel enzymes"/>
    <property type="match status" value="1"/>
</dbReference>
<protein>
    <submittedName>
        <fullName evidence="3">Sugar phosphate isomerase/epimerase</fullName>
    </submittedName>
</protein>
<dbReference type="InterPro" id="IPR036237">
    <property type="entry name" value="Xyl_isomerase-like_sf"/>
</dbReference>
<dbReference type="OrthoDB" id="9815124at2"/>
<dbReference type="GO" id="GO:0016853">
    <property type="term" value="F:isomerase activity"/>
    <property type="evidence" value="ECO:0007669"/>
    <property type="project" value="UniProtKB-KW"/>
</dbReference>
<dbReference type="Pfam" id="PF01261">
    <property type="entry name" value="AP_endonuc_2"/>
    <property type="match status" value="1"/>
</dbReference>
<evidence type="ECO:0000256" key="1">
    <source>
        <dbReference type="SAM" id="MobiDB-lite"/>
    </source>
</evidence>
<dbReference type="AlphaFoldDB" id="A0A3S1D849"/>
<keyword evidence="3" id="KW-0413">Isomerase</keyword>
<reference evidence="3 4" key="1">
    <citation type="submission" date="2018-12" db="EMBL/GenBank/DDBJ databases">
        <authorList>
            <person name="Sun L."/>
            <person name="Chen Z."/>
        </authorList>
    </citation>
    <scope>NUCLEOTIDE SEQUENCE [LARGE SCALE GENOMIC DNA]</scope>
    <source>
        <strain evidence="3 4">3-5-3</strain>
    </source>
</reference>
<proteinExistence type="predicted"/>
<name>A0A3S1D849_9BACL</name>
<feature type="domain" description="Xylose isomerase-like TIM barrel" evidence="2">
    <location>
        <begin position="38"/>
        <end position="268"/>
    </location>
</feature>
<dbReference type="InterPro" id="IPR050312">
    <property type="entry name" value="IolE/XylAMocC-like"/>
</dbReference>
<sequence>MLRMRKEGNSSLKQSKSPGWKYSICSTGLKSKSFLEVLDAAQSLSLDGVELWSQHLEDFLGQGGTLEEARELLMARGLQVPAIASYAYFSKSAEDIREDMNQIGRAAELAQGVGSPRIRTFAGHVPSAHAGAEEWIQTMNGLGEASARCADAGIRLAVEIHNNTYVDRLDRIRALTQETGSASVELIYDPFNLYVDRQDPMPVLTELYPWISHVHFKNYLWDHQNWNLSEPVPVLQGDCEHRHLIAHLLASGYDGYISFEYFGDSCLSLARRSLAEIQTYLHHVLS</sequence>
<keyword evidence="4" id="KW-1185">Reference proteome</keyword>
<evidence type="ECO:0000313" key="4">
    <source>
        <dbReference type="Proteomes" id="UP000272464"/>
    </source>
</evidence>
<feature type="region of interest" description="Disordered" evidence="1">
    <location>
        <begin position="1"/>
        <end position="20"/>
    </location>
</feature>
<organism evidence="3 4">
    <name type="scientific">Paenibacillus zeisoli</name>
    <dbReference type="NCBI Taxonomy" id="2496267"/>
    <lineage>
        <taxon>Bacteria</taxon>
        <taxon>Bacillati</taxon>
        <taxon>Bacillota</taxon>
        <taxon>Bacilli</taxon>
        <taxon>Bacillales</taxon>
        <taxon>Paenibacillaceae</taxon>
        <taxon>Paenibacillus</taxon>
    </lineage>
</organism>
<dbReference type="InterPro" id="IPR013022">
    <property type="entry name" value="Xyl_isomerase-like_TIM-brl"/>
</dbReference>